<accession>A0A917MGY6</accession>
<proteinExistence type="predicted"/>
<evidence type="ECO:0000259" key="2">
    <source>
        <dbReference type="Pfam" id="PF06742"/>
    </source>
</evidence>
<evidence type="ECO:0000256" key="1">
    <source>
        <dbReference type="SAM" id="Phobius"/>
    </source>
</evidence>
<dbReference type="AlphaFoldDB" id="A0A917MGY6"/>
<organism evidence="3 4">
    <name type="scientific">Alsobacter metallidurans</name>
    <dbReference type="NCBI Taxonomy" id="340221"/>
    <lineage>
        <taxon>Bacteria</taxon>
        <taxon>Pseudomonadati</taxon>
        <taxon>Pseudomonadota</taxon>
        <taxon>Alphaproteobacteria</taxon>
        <taxon>Hyphomicrobiales</taxon>
        <taxon>Alsobacteraceae</taxon>
        <taxon>Alsobacter</taxon>
    </lineage>
</organism>
<evidence type="ECO:0000313" key="4">
    <source>
        <dbReference type="Proteomes" id="UP000603912"/>
    </source>
</evidence>
<gene>
    <name evidence="3" type="ORF">GCM10007036_12650</name>
</gene>
<name>A0A917MGY6_9HYPH</name>
<dbReference type="InterPro" id="IPR037049">
    <property type="entry name" value="DUF1214_C_sf"/>
</dbReference>
<dbReference type="Pfam" id="PF06742">
    <property type="entry name" value="DUF1214"/>
    <property type="match status" value="1"/>
</dbReference>
<reference evidence="3" key="2">
    <citation type="submission" date="2020-09" db="EMBL/GenBank/DDBJ databases">
        <authorList>
            <person name="Sun Q."/>
            <person name="Zhou Y."/>
        </authorList>
    </citation>
    <scope>NUCLEOTIDE SEQUENCE</scope>
    <source>
        <strain evidence="3">CGMCC 1.12214</strain>
    </source>
</reference>
<reference evidence="3" key="1">
    <citation type="journal article" date="2014" name="Int. J. Syst. Evol. Microbiol.">
        <title>Complete genome sequence of Corynebacterium casei LMG S-19264T (=DSM 44701T), isolated from a smear-ripened cheese.</title>
        <authorList>
            <consortium name="US DOE Joint Genome Institute (JGI-PGF)"/>
            <person name="Walter F."/>
            <person name="Albersmeier A."/>
            <person name="Kalinowski J."/>
            <person name="Ruckert C."/>
        </authorList>
    </citation>
    <scope>NUCLEOTIDE SEQUENCE</scope>
    <source>
        <strain evidence="3">CGMCC 1.12214</strain>
    </source>
</reference>
<keyword evidence="1" id="KW-1133">Transmembrane helix</keyword>
<protein>
    <submittedName>
        <fullName evidence="3">Membrane protein</fullName>
    </submittedName>
</protein>
<keyword evidence="1" id="KW-0472">Membrane</keyword>
<evidence type="ECO:0000313" key="3">
    <source>
        <dbReference type="EMBL" id="GGH13792.1"/>
    </source>
</evidence>
<feature type="transmembrane region" description="Helical" evidence="1">
    <location>
        <begin position="25"/>
        <end position="48"/>
    </location>
</feature>
<dbReference type="InterPro" id="IPR012038">
    <property type="entry name" value="UCP009471"/>
</dbReference>
<dbReference type="RefSeq" id="WP_188516823.1">
    <property type="nucleotide sequence ID" value="NZ_BMES01000001.1"/>
</dbReference>
<keyword evidence="4" id="KW-1185">Reference proteome</keyword>
<dbReference type="SUPFAM" id="SSF160935">
    <property type="entry name" value="VPA0735-like"/>
    <property type="match status" value="1"/>
</dbReference>
<feature type="domain" description="DUF1214" evidence="2">
    <location>
        <begin position="93"/>
        <end position="191"/>
    </location>
</feature>
<dbReference type="PIRSF" id="PIRSF009471">
    <property type="entry name" value="UCP009471"/>
    <property type="match status" value="1"/>
</dbReference>
<dbReference type="Gene3D" id="2.60.120.600">
    <property type="entry name" value="Domain of unknown function DUF1214, C-terminal domain"/>
    <property type="match status" value="1"/>
</dbReference>
<dbReference type="PANTHER" id="PTHR36509:SF2">
    <property type="entry name" value="BLL3101 PROTEIN"/>
    <property type="match status" value="1"/>
</dbReference>
<dbReference type="EMBL" id="BMES01000001">
    <property type="protein sequence ID" value="GGH13792.1"/>
    <property type="molecule type" value="Genomic_DNA"/>
</dbReference>
<keyword evidence="1" id="KW-0812">Transmembrane</keyword>
<dbReference type="InterPro" id="IPR010621">
    <property type="entry name" value="DUF1214"/>
</dbReference>
<dbReference type="PANTHER" id="PTHR36509">
    <property type="entry name" value="BLL3101 PROTEIN"/>
    <property type="match status" value="1"/>
</dbReference>
<dbReference type="Proteomes" id="UP000603912">
    <property type="component" value="Unassembled WGS sequence"/>
</dbReference>
<sequence>MTDFALRAPRAALQAEASPRRRRTLLPSVLAVLAIGLVGGLGATWFAVARNVSFGAVEAGPWTAWPRTGALDADPYTRASVARSGEAPLGLGEGLVFTARRDSAGNPLIARCAYRIHGRTPQARYWTLTAQTPGGLLLDNPARRYGFTSAEVVRDAAGLFAIEASREARPGNWLPLSGEGRFDLALRLYDTPVSVVGSRIDPAAVPRIERGACT</sequence>
<comment type="caution">
    <text evidence="3">The sequence shown here is derived from an EMBL/GenBank/DDBJ whole genome shotgun (WGS) entry which is preliminary data.</text>
</comment>